<evidence type="ECO:0000313" key="1">
    <source>
        <dbReference type="EMBL" id="KAK5795453.1"/>
    </source>
</evidence>
<name>A0ABR0NNE4_GOSAR</name>
<accession>A0ABR0NNE4</accession>
<keyword evidence="2" id="KW-1185">Reference proteome</keyword>
<evidence type="ECO:0000313" key="2">
    <source>
        <dbReference type="Proteomes" id="UP001358586"/>
    </source>
</evidence>
<dbReference type="Proteomes" id="UP001358586">
    <property type="component" value="Chromosome 10"/>
</dbReference>
<dbReference type="EMBL" id="JARKNE010000010">
    <property type="protein sequence ID" value="KAK5795453.1"/>
    <property type="molecule type" value="Genomic_DNA"/>
</dbReference>
<sequence length="71" mass="8264">MIQYIWIRDAKDKPMPPYDSSKCCLIITSESSSTNAMERSLEDIRVSRHGYGCLHKKEKDLVLWDSQTLLM</sequence>
<gene>
    <name evidence="1" type="ORF">PVK06_036721</name>
</gene>
<comment type="caution">
    <text evidence="1">The sequence shown here is derived from an EMBL/GenBank/DDBJ whole genome shotgun (WGS) entry which is preliminary data.</text>
</comment>
<protein>
    <submittedName>
        <fullName evidence="1">Uncharacterized protein</fullName>
    </submittedName>
</protein>
<reference evidence="1 2" key="1">
    <citation type="submission" date="2023-03" db="EMBL/GenBank/DDBJ databases">
        <title>WGS of Gossypium arboreum.</title>
        <authorList>
            <person name="Yu D."/>
        </authorList>
    </citation>
    <scope>NUCLEOTIDE SEQUENCE [LARGE SCALE GENOMIC DNA]</scope>
    <source>
        <tissue evidence="1">Leaf</tissue>
    </source>
</reference>
<proteinExistence type="predicted"/>
<organism evidence="1 2">
    <name type="scientific">Gossypium arboreum</name>
    <name type="common">Tree cotton</name>
    <name type="synonym">Gossypium nanking</name>
    <dbReference type="NCBI Taxonomy" id="29729"/>
    <lineage>
        <taxon>Eukaryota</taxon>
        <taxon>Viridiplantae</taxon>
        <taxon>Streptophyta</taxon>
        <taxon>Embryophyta</taxon>
        <taxon>Tracheophyta</taxon>
        <taxon>Spermatophyta</taxon>
        <taxon>Magnoliopsida</taxon>
        <taxon>eudicotyledons</taxon>
        <taxon>Gunneridae</taxon>
        <taxon>Pentapetalae</taxon>
        <taxon>rosids</taxon>
        <taxon>malvids</taxon>
        <taxon>Malvales</taxon>
        <taxon>Malvaceae</taxon>
        <taxon>Malvoideae</taxon>
        <taxon>Gossypium</taxon>
    </lineage>
</organism>